<dbReference type="Pfam" id="PF00112">
    <property type="entry name" value="Peptidase_C1"/>
    <property type="match status" value="1"/>
</dbReference>
<feature type="domain" description="Peptidase C1A papain C-terminal" evidence="4">
    <location>
        <begin position="43"/>
        <end position="284"/>
    </location>
</feature>
<evidence type="ECO:0000256" key="3">
    <source>
        <dbReference type="SAM" id="SignalP"/>
    </source>
</evidence>
<dbReference type="SMART" id="SM00645">
    <property type="entry name" value="Pept_C1"/>
    <property type="match status" value="1"/>
</dbReference>
<evidence type="ECO:0000256" key="2">
    <source>
        <dbReference type="ARBA" id="ARBA00023157"/>
    </source>
</evidence>
<evidence type="ECO:0000259" key="4">
    <source>
        <dbReference type="SMART" id="SM00645"/>
    </source>
</evidence>
<accession>A0ABN8ATM0</accession>
<dbReference type="PRINTS" id="PR00705">
    <property type="entry name" value="PAPAIN"/>
</dbReference>
<gene>
    <name evidence="5" type="ORF">CHILSU_LOCUS2426</name>
</gene>
<comment type="similarity">
    <text evidence="1">Belongs to the peptidase C1 family.</text>
</comment>
<dbReference type="CDD" id="cd02248">
    <property type="entry name" value="Peptidase_C1A"/>
    <property type="match status" value="1"/>
</dbReference>
<sequence>MSLYRIILVALTLQYDCFCELIPDKRHVADGFDEPMLVNKGLPPESYDWRKSNKVTPVKDQGACNICSVFSAVANIESQLVIHTGKQEILSEAFIMDCTANINCGQYTSILDVFSVIVTNYGGVLKDTDYLPYEARKGRCRWERPKHVLNNTLEMNSKDLYYLRRSHATPVPVIGFRRVKSNEDVMVEYIYKFGPLSAAINSKSMDTYTHGIDEPTDENCSPNELDHAVLIVGYSQYVSPDTGKITPYWIIKNSWGTGWGDSGYYYLVRGRNACGIAMDVSFAFVN</sequence>
<keyword evidence="6" id="KW-1185">Reference proteome</keyword>
<keyword evidence="2" id="KW-1015">Disulfide bond</keyword>
<dbReference type="EMBL" id="OU963906">
    <property type="protein sequence ID" value="CAH0399290.1"/>
    <property type="molecule type" value="Genomic_DNA"/>
</dbReference>
<evidence type="ECO:0000313" key="5">
    <source>
        <dbReference type="EMBL" id="CAH0399290.1"/>
    </source>
</evidence>
<dbReference type="InterPro" id="IPR025661">
    <property type="entry name" value="Pept_asp_AS"/>
</dbReference>
<proteinExistence type="inferred from homology"/>
<dbReference type="InterPro" id="IPR039417">
    <property type="entry name" value="Peptidase_C1A_papain-like"/>
</dbReference>
<keyword evidence="3" id="KW-0732">Signal</keyword>
<organism evidence="5 6">
    <name type="scientific">Chilo suppressalis</name>
    <name type="common">Asiatic rice borer moth</name>
    <dbReference type="NCBI Taxonomy" id="168631"/>
    <lineage>
        <taxon>Eukaryota</taxon>
        <taxon>Metazoa</taxon>
        <taxon>Ecdysozoa</taxon>
        <taxon>Arthropoda</taxon>
        <taxon>Hexapoda</taxon>
        <taxon>Insecta</taxon>
        <taxon>Pterygota</taxon>
        <taxon>Neoptera</taxon>
        <taxon>Endopterygota</taxon>
        <taxon>Lepidoptera</taxon>
        <taxon>Glossata</taxon>
        <taxon>Ditrysia</taxon>
        <taxon>Pyraloidea</taxon>
        <taxon>Crambidae</taxon>
        <taxon>Crambinae</taxon>
        <taxon>Chilo</taxon>
    </lineage>
</organism>
<dbReference type="InterPro" id="IPR013128">
    <property type="entry name" value="Peptidase_C1A"/>
</dbReference>
<dbReference type="PANTHER" id="PTHR12411">
    <property type="entry name" value="CYSTEINE PROTEASE FAMILY C1-RELATED"/>
    <property type="match status" value="1"/>
</dbReference>
<dbReference type="InterPro" id="IPR038765">
    <property type="entry name" value="Papain-like_cys_pep_sf"/>
</dbReference>
<dbReference type="InterPro" id="IPR000668">
    <property type="entry name" value="Peptidase_C1A_C"/>
</dbReference>
<feature type="signal peptide" evidence="3">
    <location>
        <begin position="1"/>
        <end position="19"/>
    </location>
</feature>
<dbReference type="InterPro" id="IPR025660">
    <property type="entry name" value="Pept_his_AS"/>
</dbReference>
<reference evidence="5" key="1">
    <citation type="submission" date="2021-12" db="EMBL/GenBank/DDBJ databases">
        <authorList>
            <person name="King R."/>
        </authorList>
    </citation>
    <scope>NUCLEOTIDE SEQUENCE</scope>
</reference>
<evidence type="ECO:0000313" key="6">
    <source>
        <dbReference type="Proteomes" id="UP001153292"/>
    </source>
</evidence>
<evidence type="ECO:0000256" key="1">
    <source>
        <dbReference type="ARBA" id="ARBA00008455"/>
    </source>
</evidence>
<dbReference type="PROSITE" id="PS00639">
    <property type="entry name" value="THIOL_PROTEASE_HIS"/>
    <property type="match status" value="1"/>
</dbReference>
<protein>
    <recommendedName>
        <fullName evidence="4">Peptidase C1A papain C-terminal domain-containing protein</fullName>
    </recommendedName>
</protein>
<dbReference type="Proteomes" id="UP001153292">
    <property type="component" value="Chromosome 13"/>
</dbReference>
<dbReference type="SUPFAM" id="SSF54001">
    <property type="entry name" value="Cysteine proteinases"/>
    <property type="match status" value="1"/>
</dbReference>
<name>A0ABN8ATM0_CHISP</name>
<feature type="chain" id="PRO_5047477763" description="Peptidase C1A papain C-terminal domain-containing protein" evidence="3">
    <location>
        <begin position="20"/>
        <end position="286"/>
    </location>
</feature>
<dbReference type="PROSITE" id="PS00640">
    <property type="entry name" value="THIOL_PROTEASE_ASN"/>
    <property type="match status" value="1"/>
</dbReference>
<dbReference type="Gene3D" id="3.90.70.10">
    <property type="entry name" value="Cysteine proteinases"/>
    <property type="match status" value="1"/>
</dbReference>